<name>A0A9W9C3W2_9PLEO</name>
<gene>
    <name evidence="1" type="ORF">N0V87_000325</name>
</gene>
<keyword evidence="2" id="KW-1185">Reference proteome</keyword>
<evidence type="ECO:0000313" key="1">
    <source>
        <dbReference type="EMBL" id="KAJ4343558.1"/>
    </source>
</evidence>
<comment type="caution">
    <text evidence="1">The sequence shown here is derived from an EMBL/GenBank/DDBJ whole genome shotgun (WGS) entry which is preliminary data.</text>
</comment>
<dbReference type="EMBL" id="JAPEUV010000002">
    <property type="protein sequence ID" value="KAJ4343558.1"/>
    <property type="molecule type" value="Genomic_DNA"/>
</dbReference>
<accession>A0A9W9C3W2</accession>
<sequence>MTTMCDSPNIKREAYHKRLNTLAEAKVNQDMLKQVRGLEIRMTRLTAPEYGHTMPWAKAAHIVHIAKFENLQGVRLFVQLGRTDALALGENYNVMWDKAWSPTKLLEVIDAFQLGKLDPKRTKVALLMLKDPRPRLPNGPMCEPKDRKLAGVIRQALLDYDPDQ</sequence>
<dbReference type="Proteomes" id="UP001140562">
    <property type="component" value="Unassembled WGS sequence"/>
</dbReference>
<organism evidence="1 2">
    <name type="scientific">Didymella glomerata</name>
    <dbReference type="NCBI Taxonomy" id="749621"/>
    <lineage>
        <taxon>Eukaryota</taxon>
        <taxon>Fungi</taxon>
        <taxon>Dikarya</taxon>
        <taxon>Ascomycota</taxon>
        <taxon>Pezizomycotina</taxon>
        <taxon>Dothideomycetes</taxon>
        <taxon>Pleosporomycetidae</taxon>
        <taxon>Pleosporales</taxon>
        <taxon>Pleosporineae</taxon>
        <taxon>Didymellaceae</taxon>
        <taxon>Didymella</taxon>
    </lineage>
</organism>
<reference evidence="1" key="1">
    <citation type="submission" date="2022-10" db="EMBL/GenBank/DDBJ databases">
        <title>Tapping the CABI collections for fungal endophytes: first genome assemblies for Collariella, Neodidymelliopsis, Ascochyta clinopodiicola, Didymella pomorum, Didymosphaeria variabile, Neocosmospora piperis and Neocucurbitaria cava.</title>
        <authorList>
            <person name="Hill R."/>
        </authorList>
    </citation>
    <scope>NUCLEOTIDE SEQUENCE</scope>
    <source>
        <strain evidence="1">IMI 360193</strain>
    </source>
</reference>
<evidence type="ECO:0000313" key="2">
    <source>
        <dbReference type="Proteomes" id="UP001140562"/>
    </source>
</evidence>
<dbReference type="AlphaFoldDB" id="A0A9W9C3W2"/>
<proteinExistence type="predicted"/>
<protein>
    <submittedName>
        <fullName evidence="1">Uncharacterized protein</fullName>
    </submittedName>
</protein>